<accession>A0A412WRR3</accession>
<dbReference type="EMBL" id="QSCO01000020">
    <property type="protein sequence ID" value="RGY05007.1"/>
    <property type="molecule type" value="Genomic_DNA"/>
</dbReference>
<gene>
    <name evidence="2" type="ORF">DWW24_03090</name>
    <name evidence="3" type="ORF">DXA53_13670</name>
</gene>
<evidence type="ECO:0000313" key="2">
    <source>
        <dbReference type="EMBL" id="RGV29870.1"/>
    </source>
</evidence>
<evidence type="ECO:0000313" key="3">
    <source>
        <dbReference type="EMBL" id="RGY05007.1"/>
    </source>
</evidence>
<feature type="signal peptide" evidence="1">
    <location>
        <begin position="1"/>
        <end position="26"/>
    </location>
</feature>
<reference evidence="4 5" key="1">
    <citation type="submission" date="2018-08" db="EMBL/GenBank/DDBJ databases">
        <title>A genome reference for cultivated species of the human gut microbiota.</title>
        <authorList>
            <person name="Zou Y."/>
            <person name="Xue W."/>
            <person name="Luo G."/>
        </authorList>
    </citation>
    <scope>NUCLEOTIDE SEQUENCE [LARGE SCALE GENOMIC DNA]</scope>
    <source>
        <strain evidence="2 4">AF14-6AC</strain>
        <strain evidence="3 5">OF03-11</strain>
    </source>
</reference>
<dbReference type="EMBL" id="QRYW01000005">
    <property type="protein sequence ID" value="RGV29870.1"/>
    <property type="molecule type" value="Genomic_DNA"/>
</dbReference>
<comment type="caution">
    <text evidence="2">The sequence shown here is derived from an EMBL/GenBank/DDBJ whole genome shotgun (WGS) entry which is preliminary data.</text>
</comment>
<dbReference type="Proteomes" id="UP000284434">
    <property type="component" value="Unassembled WGS sequence"/>
</dbReference>
<dbReference type="Proteomes" id="UP000283426">
    <property type="component" value="Unassembled WGS sequence"/>
</dbReference>
<dbReference type="AlphaFoldDB" id="A0A412WRR3"/>
<evidence type="ECO:0000313" key="4">
    <source>
        <dbReference type="Proteomes" id="UP000283426"/>
    </source>
</evidence>
<evidence type="ECO:0008006" key="6">
    <source>
        <dbReference type="Google" id="ProtNLM"/>
    </source>
</evidence>
<evidence type="ECO:0000256" key="1">
    <source>
        <dbReference type="SAM" id="SignalP"/>
    </source>
</evidence>
<keyword evidence="1" id="KW-0732">Signal</keyword>
<feature type="chain" id="PRO_5036103678" description="NVEALA protein" evidence="1">
    <location>
        <begin position="27"/>
        <end position="116"/>
    </location>
</feature>
<evidence type="ECO:0000313" key="5">
    <source>
        <dbReference type="Proteomes" id="UP000284434"/>
    </source>
</evidence>
<protein>
    <recommendedName>
        <fullName evidence="6">NVEALA protein</fullName>
    </recommendedName>
</protein>
<name>A0A412WRR3_9BACT</name>
<proteinExistence type="predicted"/>
<organism evidence="2 4">
    <name type="scientific">Odoribacter splanchnicus</name>
    <dbReference type="NCBI Taxonomy" id="28118"/>
    <lineage>
        <taxon>Bacteria</taxon>
        <taxon>Pseudomonadati</taxon>
        <taxon>Bacteroidota</taxon>
        <taxon>Bacteroidia</taxon>
        <taxon>Bacteroidales</taxon>
        <taxon>Odoribacteraceae</taxon>
        <taxon>Odoribacter</taxon>
    </lineage>
</organism>
<sequence>MKAMKKIKILFASVLFCVMGYTGYTAHEYATMSDAEKMMKANIEALTQDEGGGVNNPVGRWRTVGCGGRAFSQWKTYCCPADGWNNCQGKGNCYEQNIYDCYDPPRHLEVVINRFY</sequence>